<dbReference type="InterPro" id="IPR011257">
    <property type="entry name" value="DNA_glycosylase"/>
</dbReference>
<keyword evidence="7" id="KW-0411">Iron-sulfur</keyword>
<dbReference type="GO" id="GO:0046872">
    <property type="term" value="F:metal ion binding"/>
    <property type="evidence" value="ECO:0007669"/>
    <property type="project" value="UniProtKB-KW"/>
</dbReference>
<dbReference type="InterPro" id="IPR003651">
    <property type="entry name" value="Endonuclease3_FeS-loop_motif"/>
</dbReference>
<keyword evidence="8" id="KW-0238">DNA-binding</keyword>
<evidence type="ECO:0000256" key="2">
    <source>
        <dbReference type="ARBA" id="ARBA00004123"/>
    </source>
</evidence>
<evidence type="ECO:0000256" key="1">
    <source>
        <dbReference type="ARBA" id="ARBA00001966"/>
    </source>
</evidence>
<dbReference type="GO" id="GO:0004364">
    <property type="term" value="F:glutathione transferase activity"/>
    <property type="evidence" value="ECO:0007669"/>
    <property type="project" value="InterPro"/>
</dbReference>
<dbReference type="SMART" id="SM00478">
    <property type="entry name" value="ENDO3c"/>
    <property type="match status" value="1"/>
</dbReference>
<keyword evidence="4" id="KW-0004">4Fe-4S</keyword>
<evidence type="ECO:0000256" key="3">
    <source>
        <dbReference type="ARBA" id="ARBA00005646"/>
    </source>
</evidence>
<dbReference type="GO" id="GO:0035514">
    <property type="term" value="F:DNA demethylase activity"/>
    <property type="evidence" value="ECO:0007669"/>
    <property type="project" value="InterPro"/>
</dbReference>
<evidence type="ECO:0000256" key="5">
    <source>
        <dbReference type="ARBA" id="ARBA00022723"/>
    </source>
</evidence>
<evidence type="ECO:0000256" key="10">
    <source>
        <dbReference type="SAM" id="MobiDB-lite"/>
    </source>
</evidence>
<dbReference type="GO" id="GO:0019104">
    <property type="term" value="F:DNA N-glycosylase activity"/>
    <property type="evidence" value="ECO:0007669"/>
    <property type="project" value="InterPro"/>
</dbReference>
<dbReference type="InterPro" id="IPR036282">
    <property type="entry name" value="Glutathione-S-Trfase_C_sf"/>
</dbReference>
<comment type="similarity">
    <text evidence="3">Belongs to the DNA glycosylase family. DEMETER subfamily.</text>
</comment>
<feature type="compositionally biased region" description="Basic and acidic residues" evidence="10">
    <location>
        <begin position="1009"/>
        <end position="1025"/>
    </location>
</feature>
<proteinExistence type="inferred from homology"/>
<dbReference type="PROSITE" id="PS50405">
    <property type="entry name" value="GST_CTER"/>
    <property type="match status" value="1"/>
</dbReference>
<dbReference type="GO" id="GO:0003677">
    <property type="term" value="F:DNA binding"/>
    <property type="evidence" value="ECO:0007669"/>
    <property type="project" value="UniProtKB-KW"/>
</dbReference>
<dbReference type="GO" id="GO:0141166">
    <property type="term" value="P:chromosomal 5-methylcytosine DNA demethylation pathway"/>
    <property type="evidence" value="ECO:0007669"/>
    <property type="project" value="InterPro"/>
</dbReference>
<evidence type="ECO:0000256" key="7">
    <source>
        <dbReference type="ARBA" id="ARBA00023014"/>
    </source>
</evidence>
<dbReference type="Pfam" id="PF15629">
    <property type="entry name" value="Perm-CXXC"/>
    <property type="match status" value="1"/>
</dbReference>
<feature type="region of interest" description="Disordered" evidence="10">
    <location>
        <begin position="945"/>
        <end position="964"/>
    </location>
</feature>
<feature type="compositionally biased region" description="Basic and acidic residues" evidence="10">
    <location>
        <begin position="253"/>
        <end position="264"/>
    </location>
</feature>
<dbReference type="InterPro" id="IPR044811">
    <property type="entry name" value="DME/ROS1"/>
</dbReference>
<comment type="subcellular location">
    <subcellularLocation>
        <location evidence="2">Nucleus</location>
    </subcellularLocation>
</comment>
<dbReference type="GO" id="GO:0006749">
    <property type="term" value="P:glutathione metabolic process"/>
    <property type="evidence" value="ECO:0007669"/>
    <property type="project" value="InterPro"/>
</dbReference>
<feature type="region of interest" description="Disordered" evidence="10">
    <location>
        <begin position="644"/>
        <end position="673"/>
    </location>
</feature>
<evidence type="ECO:0000259" key="11">
    <source>
        <dbReference type="PROSITE" id="PS50405"/>
    </source>
</evidence>
<dbReference type="Gene3D" id="1.20.1050.10">
    <property type="match status" value="1"/>
</dbReference>
<feature type="compositionally biased region" description="Basic residues" evidence="10">
    <location>
        <begin position="644"/>
        <end position="656"/>
    </location>
</feature>
<dbReference type="GO" id="GO:0005634">
    <property type="term" value="C:nucleus"/>
    <property type="evidence" value="ECO:0007669"/>
    <property type="project" value="UniProtKB-SubCell"/>
</dbReference>
<comment type="cofactor">
    <cofactor evidence="1">
        <name>[4Fe-4S] cluster</name>
        <dbReference type="ChEBI" id="CHEBI:49883"/>
    </cofactor>
</comment>
<dbReference type="InterPro" id="IPR028925">
    <property type="entry name" value="RRM_DME"/>
</dbReference>
<reference evidence="12" key="2">
    <citation type="submission" date="2023-06" db="EMBL/GenBank/DDBJ databases">
        <authorList>
            <person name="Swenson N.G."/>
            <person name="Wegrzyn J.L."/>
            <person name="Mcevoy S.L."/>
        </authorList>
    </citation>
    <scope>NUCLEOTIDE SEQUENCE</scope>
    <source>
        <strain evidence="12">NS2018</strain>
        <tissue evidence="12">Leaf</tissue>
    </source>
</reference>
<dbReference type="GO" id="GO:0006284">
    <property type="term" value="P:base-excision repair"/>
    <property type="evidence" value="ECO:0007669"/>
    <property type="project" value="InterPro"/>
</dbReference>
<dbReference type="InterPro" id="IPR004046">
    <property type="entry name" value="GST_C"/>
</dbReference>
<dbReference type="Pfam" id="PF00043">
    <property type="entry name" value="GST_C"/>
    <property type="match status" value="1"/>
</dbReference>
<dbReference type="PANTHER" id="PTHR46213:SF13">
    <property type="entry name" value="DEMETER-LIKE PROTEIN 2-RELATED"/>
    <property type="match status" value="1"/>
</dbReference>
<comment type="caution">
    <text evidence="12">The sequence shown here is derived from an EMBL/GenBank/DDBJ whole genome shotgun (WGS) entry which is preliminary data.</text>
</comment>
<feature type="domain" description="GST C-terminal" evidence="11">
    <location>
        <begin position="1602"/>
        <end position="1733"/>
    </location>
</feature>
<reference evidence="12" key="1">
    <citation type="journal article" date="2022" name="Plant J.">
        <title>Strategies of tolerance reflected in two North American maple genomes.</title>
        <authorList>
            <person name="McEvoy S.L."/>
            <person name="Sezen U.U."/>
            <person name="Trouern-Trend A."/>
            <person name="McMahon S.M."/>
            <person name="Schaberg P.G."/>
            <person name="Yang J."/>
            <person name="Wegrzyn J.L."/>
            <person name="Swenson N.G."/>
        </authorList>
    </citation>
    <scope>NUCLEOTIDE SEQUENCE</scope>
    <source>
        <strain evidence="12">NS2018</strain>
    </source>
</reference>
<dbReference type="Pfam" id="PF15628">
    <property type="entry name" value="RRM_DME"/>
    <property type="match status" value="1"/>
</dbReference>
<evidence type="ECO:0000313" key="13">
    <source>
        <dbReference type="Proteomes" id="UP001168877"/>
    </source>
</evidence>
<gene>
    <name evidence="12" type="ORF">LWI29_021887</name>
</gene>
<dbReference type="InterPro" id="IPR045074">
    <property type="entry name" value="GST_C_Tau"/>
</dbReference>
<keyword evidence="9" id="KW-0539">Nucleus</keyword>
<dbReference type="Gene3D" id="1.10.1670.10">
    <property type="entry name" value="Helix-hairpin-Helix base-excision DNA repair enzymes (C-terminal)"/>
    <property type="match status" value="1"/>
</dbReference>
<keyword evidence="5" id="KW-0479">Metal-binding</keyword>
<protein>
    <recommendedName>
        <fullName evidence="11">GST C-terminal domain-containing protein</fullName>
    </recommendedName>
</protein>
<name>A0AA39T4S8_ACESA</name>
<dbReference type="InterPro" id="IPR010987">
    <property type="entry name" value="Glutathione-S-Trfase_C-like"/>
</dbReference>
<feature type="region of interest" description="Disordered" evidence="10">
    <location>
        <begin position="803"/>
        <end position="822"/>
    </location>
</feature>
<feature type="region of interest" description="Disordered" evidence="10">
    <location>
        <begin position="1473"/>
        <end position="1493"/>
    </location>
</feature>
<dbReference type="Gene3D" id="1.10.340.30">
    <property type="entry name" value="Hypothetical protein, domain 2"/>
    <property type="match status" value="1"/>
</dbReference>
<feature type="compositionally biased region" description="Polar residues" evidence="10">
    <location>
        <begin position="210"/>
        <end position="252"/>
    </location>
</feature>
<keyword evidence="6" id="KW-0408">Iron</keyword>
<evidence type="ECO:0000256" key="6">
    <source>
        <dbReference type="ARBA" id="ARBA00023004"/>
    </source>
</evidence>
<dbReference type="InterPro" id="IPR003265">
    <property type="entry name" value="HhH-GPD_domain"/>
</dbReference>
<evidence type="ECO:0000256" key="8">
    <source>
        <dbReference type="ARBA" id="ARBA00023125"/>
    </source>
</evidence>
<feature type="compositionally biased region" description="Basic residues" evidence="10">
    <location>
        <begin position="265"/>
        <end position="281"/>
    </location>
</feature>
<keyword evidence="13" id="KW-1185">Reference proteome</keyword>
<dbReference type="Proteomes" id="UP001168877">
    <property type="component" value="Unassembled WGS sequence"/>
</dbReference>
<dbReference type="EMBL" id="JAUESC010000002">
    <property type="protein sequence ID" value="KAK0605017.1"/>
    <property type="molecule type" value="Genomic_DNA"/>
</dbReference>
<evidence type="ECO:0000313" key="12">
    <source>
        <dbReference type="EMBL" id="KAK0605017.1"/>
    </source>
</evidence>
<dbReference type="InterPro" id="IPR023170">
    <property type="entry name" value="HhH_base_excis_C"/>
</dbReference>
<dbReference type="PANTHER" id="PTHR46213">
    <property type="entry name" value="TRANSCRIPTIONAL ACTIVATOR DEMETER"/>
    <property type="match status" value="1"/>
</dbReference>
<dbReference type="GO" id="GO:0051539">
    <property type="term" value="F:4 iron, 4 sulfur cluster binding"/>
    <property type="evidence" value="ECO:0007669"/>
    <property type="project" value="UniProtKB-KW"/>
</dbReference>
<dbReference type="SMART" id="SM00525">
    <property type="entry name" value="FES"/>
    <property type="match status" value="1"/>
</dbReference>
<dbReference type="SUPFAM" id="SSF48150">
    <property type="entry name" value="DNA-glycosylase"/>
    <property type="match status" value="1"/>
</dbReference>
<feature type="region of interest" description="Disordered" evidence="10">
    <location>
        <begin position="210"/>
        <end position="332"/>
    </location>
</feature>
<dbReference type="SUPFAM" id="SSF47616">
    <property type="entry name" value="GST C-terminal domain-like"/>
    <property type="match status" value="1"/>
</dbReference>
<evidence type="ECO:0000256" key="4">
    <source>
        <dbReference type="ARBA" id="ARBA00022485"/>
    </source>
</evidence>
<evidence type="ECO:0000256" key="9">
    <source>
        <dbReference type="ARBA" id="ARBA00023242"/>
    </source>
</evidence>
<dbReference type="InterPro" id="IPR028924">
    <property type="entry name" value="Perm-CXXC"/>
</dbReference>
<feature type="region of interest" description="Disordered" evidence="10">
    <location>
        <begin position="995"/>
        <end position="1025"/>
    </location>
</feature>
<dbReference type="CDD" id="cd03185">
    <property type="entry name" value="GST_C_Tau"/>
    <property type="match status" value="1"/>
</dbReference>
<organism evidence="12 13">
    <name type="scientific">Acer saccharum</name>
    <name type="common">Sugar maple</name>
    <dbReference type="NCBI Taxonomy" id="4024"/>
    <lineage>
        <taxon>Eukaryota</taxon>
        <taxon>Viridiplantae</taxon>
        <taxon>Streptophyta</taxon>
        <taxon>Embryophyta</taxon>
        <taxon>Tracheophyta</taxon>
        <taxon>Spermatophyta</taxon>
        <taxon>Magnoliopsida</taxon>
        <taxon>eudicotyledons</taxon>
        <taxon>Gunneridae</taxon>
        <taxon>Pentapetalae</taxon>
        <taxon>rosids</taxon>
        <taxon>malvids</taxon>
        <taxon>Sapindales</taxon>
        <taxon>Sapindaceae</taxon>
        <taxon>Hippocastanoideae</taxon>
        <taxon>Acereae</taxon>
        <taxon>Acer</taxon>
    </lineage>
</organism>
<sequence>MSQFKVYHRKTRGIVDLENKQLQRECSWIPGTPAKLGNSVFGFPVVNSEEQRAPEKGQSSGGGTGTGGTCFFSKGLIDLNKTCDEWHDDSAHGKVVDDPGIEPASFGFDDCRDSSTVKADLMPKDSNFLIPGGSSDGLDEMEGELAEIPFTQLLNSYNIVRSASQESVISTTQHVVDRTTVDTQIHRSTKVVYISIPRTFTEISSSTIFDVSDSQESANSTTPAVDGVNETNNTENLQTDNITTESSGSQKDVVSEKQSENIDSKKRKIQQKPKRKKHRPRVAVEGKKPRQVLQPKTPKPVTPKRPSSKETVPSKKRKYVRKSSSQGNSVSEDIIIERSLPKRRMSLKKASENNPDVISEEVEVVEKTSCRKTLDFNLENQSRDESTITTTTTHQLELKAVDECLDTSEQFEQYFPSKFKKSRSQRRRRLNTLFMHLTGLPRKRKVLRRLMRRGDLALLIAPPICNQLPRIPFGKAQTGKKEEEAEVICELKKIVITNCFHQRKVMEHRRKMELGSIDLESHNEASPSEIFLFTAKDRGSQEALPEQRIDSDNQNVSLELSLVIKTTEEHLQEERDYSNIQKGPPGYEDVWLVPKSKGISLDLGSAEISKAKRIISVIVEGESEAKRFRREMISLTKQFKRLKIKGGGKQSKKKGRNAQGPNSGDGTLVPYQEQRNRKRITGKVLLDPDTMRAWNQLMNIKDVNEEQTNPEKEERWRREREIFQGRIESFTARMHLILGDRRFKPWKGSVVDSVVGVYLTQNVSDSLSSSAYMTLASKYPIQTTSNNAASTGEAYDFEGNQYFVTEPEPDRSPKLKNSGEPLDSGIEGKYLVEMDEGTNLKNVVEPNTFEGSSKVQLTDVNFSSLSNYCSPGSCSCSNELPVLENTTLPQDLHYNGAKISSCEEGTSTRMDYGNQASTSERIIDLNDDCGFISLSDSYDPFEMTISPSNHTQQAHYGNQGLTSGRINESKVEHGFNSQSDSHDPLDLSICSSNLEQAHDATTPKKKNDKAKMATPKEKKKDNREQKDWDLFRKMYSSGEQISSDQMDSVDWEAVRLAKPRLIAKAIQDRGQHNIIAGRIQDFLNRLIKVHKSINLEWLRHAPPDIVKEYLLEIPGLGLKSVECVRLLSLQHIAFPVDTNVGRIAVRLGWVPLEPLPESLQIHLLEQYELHYQLITFGKVFCTKRNPNCGVCPLRGECKHFASAFASARLALPGLSEKGIVKIPNWVNKRNPPVPVDVNPIPVTLLEANLLSGNLNNNNNCEPIIEEPASPEPQCTEMSPEPDLEDFSNGETEEIPTIRLQDREFIENIQNFMETNKIVLQNSRDLVVLTAEAASMPAPKLKSVNRLRTEHLVYVIPDNHLLLRGFERREHDDPCPYLLSIWTPGETPNSFEKPTKKCNSGESELCNEKTCYSCNTIREQNADIVRGTILVFADHETSQQPICVPRSMIAQLPTQTAYFGTSASSIFRGTLAKLGNSEEQRAPEKGQSSGGGTGTRGMCFYSKGLIDLNKTFGEWRDDSAHGKVIDDPRIELASFSFDDRRDSTTVKADILPKDSNYSLPGGSTDGLDAMENELSEIPFTQLLNSYNIVSQTSQESVISTTQHVVDRTTIDTQIHRSTKDVNISIPETFTEVFDAGYKIWTCKGEVPETAKKDFIEILKQLEGSLGEKDFFGGDSFGFLDIILIPLTSWFYPIEKFGGFVVKEECPKFSAWMNRCMQRETVANVLPDPEKVAFVFCFLTWRTSSCRECSWVPGTPAKLGNSVFGFPVLNSKEQRAPEKGQSSGGGTGTGGTCFYSEGLIDLNKTCDEWHDDSAHGKVVDDPGIEPASFSFDDCRDSSTVKADLLPKDSNFSLPRGSSDGLNEMEGELVEIPFTQLLNSYNTVNLASQEL</sequence>
<accession>A0AA39T4S8</accession>